<keyword evidence="15" id="KW-0732">Signal</keyword>
<dbReference type="SMART" id="SM00918">
    <property type="entry name" value="Lig_chan-Glu_bd"/>
    <property type="match status" value="1"/>
</dbReference>
<dbReference type="GO" id="GO:0015276">
    <property type="term" value="F:ligand-gated monoatomic ion channel activity"/>
    <property type="evidence" value="ECO:0007669"/>
    <property type="project" value="InterPro"/>
</dbReference>
<keyword evidence="6" id="KW-0406">Ion transport</keyword>
<keyword evidence="12" id="KW-0407">Ion channel</keyword>
<evidence type="ECO:0000256" key="6">
    <source>
        <dbReference type="ARBA" id="ARBA00023065"/>
    </source>
</evidence>
<feature type="transmembrane region" description="Helical" evidence="14">
    <location>
        <begin position="944"/>
        <end position="968"/>
    </location>
</feature>
<dbReference type="SUPFAM" id="SSF53822">
    <property type="entry name" value="Periplasmic binding protein-like I"/>
    <property type="match status" value="1"/>
</dbReference>
<dbReference type="Gene3D" id="3.40.190.10">
    <property type="entry name" value="Periplasmic binding protein-like II"/>
    <property type="match status" value="3"/>
</dbReference>
<proteinExistence type="predicted"/>
<evidence type="ECO:0000256" key="5">
    <source>
        <dbReference type="ARBA" id="ARBA00023018"/>
    </source>
</evidence>
<evidence type="ECO:0000313" key="18">
    <source>
        <dbReference type="EMBL" id="VDM33695.1"/>
    </source>
</evidence>
<dbReference type="InterPro" id="IPR015683">
    <property type="entry name" value="Ionotropic_Glu_rcpt"/>
</dbReference>
<feature type="transmembrane region" description="Helical" evidence="14">
    <location>
        <begin position="678"/>
        <end position="701"/>
    </location>
</feature>
<dbReference type="InterPro" id="IPR028082">
    <property type="entry name" value="Peripla_BP_I"/>
</dbReference>
<evidence type="ECO:0000256" key="8">
    <source>
        <dbReference type="ARBA" id="ARBA00023170"/>
    </source>
</evidence>
<keyword evidence="10" id="KW-0628">Postsynaptic cell membrane</keyword>
<dbReference type="SMART" id="SM00079">
    <property type="entry name" value="PBPe"/>
    <property type="match status" value="1"/>
</dbReference>
<feature type="signal peptide" evidence="15">
    <location>
        <begin position="1"/>
        <end position="21"/>
    </location>
</feature>
<keyword evidence="9" id="KW-0325">Glycoprotein</keyword>
<reference evidence="20" key="1">
    <citation type="submission" date="2016-04" db="UniProtKB">
        <authorList>
            <consortium name="WormBaseParasite"/>
        </authorList>
    </citation>
    <scope>IDENTIFICATION</scope>
</reference>
<evidence type="ECO:0000256" key="9">
    <source>
        <dbReference type="ARBA" id="ARBA00023180"/>
    </source>
</evidence>
<dbReference type="Pfam" id="PF00060">
    <property type="entry name" value="Lig_chan"/>
    <property type="match status" value="1"/>
</dbReference>
<evidence type="ECO:0000313" key="19">
    <source>
        <dbReference type="Proteomes" id="UP000274429"/>
    </source>
</evidence>
<protein>
    <submittedName>
        <fullName evidence="20">PBPe domain-containing protein</fullName>
    </submittedName>
</protein>
<evidence type="ECO:0000256" key="12">
    <source>
        <dbReference type="ARBA" id="ARBA00023303"/>
    </source>
</evidence>
<dbReference type="PANTHER" id="PTHR18966">
    <property type="entry name" value="IONOTROPIC GLUTAMATE RECEPTOR"/>
    <property type="match status" value="1"/>
</dbReference>
<evidence type="ECO:0000256" key="13">
    <source>
        <dbReference type="ARBA" id="ARBA00034100"/>
    </source>
</evidence>
<keyword evidence="8" id="KW-0675">Receptor</keyword>
<reference evidence="18 19" key="2">
    <citation type="submission" date="2018-11" db="EMBL/GenBank/DDBJ databases">
        <authorList>
            <consortium name="Pathogen Informatics"/>
        </authorList>
    </citation>
    <scope>NUCLEOTIDE SEQUENCE [LARGE SCALE GENOMIC DNA]</scope>
</reference>
<keyword evidence="11" id="KW-1071">Ligand-gated ion channel</keyword>
<keyword evidence="5" id="KW-0770">Synapse</keyword>
<sequence>MAMQISIAIIITFTALSIVRADRRQEVPIAGIFEAGSVGESAFSFAVYVYNKNSRNPFYLLPKLSILVPPHDALRVMDRFCDLVSDNVLAVFVSELAFDGEVNKVLANTAAALQIPLITTADGRGGVYTRNLMPTTTDALAEVLVHENWTTFAYLTTSMEGVGRLGQLIWELQERGSNLSLAEVTVHYVGVRGIEEKELQESLVALDGALKKRVTRRVVVDSRVAETNQLMRMFSRMGMNRGEYEFLFASLNVADTDLVDYIYSGVKLAGFRLMDPDRNDVKQFAADWNNWNSRSSTVPNLAPTAFTTATSTPPFYHAALMADAVALFTSTLHCRLQQMEPHRANASLAELTAAALQMRQQSSLNGGSGRGDGNGRSGCYLGGRLMYQHGAYQVRGLGAIAELRRHFVAVDVGDGCGDMGLRGLTGDLRTCVEEREVGELVLWSAMDTTGLQPVARWSPTTHLNFDAFKPPLIAKAVDTTPKPSDDFEGGERLPQVWEEDFDPSVIIDRQRLADYRNRTIRVVTIWSKPFVQPKPRKLGAPPAQGIDRFEGFCVDLLEEISKIVGFKYDIHIVYDGIFGTKIGEMPPQRVEVLSRRPLSNVVDRRVETRRLQVWNGLIGEILNNTADLVVAPLTVNYLRAQVVEFSEPFLAFGLSLIIKKPGKQKSGSLSFLRPLSNAVWYAIFGAWITVSLGLYVIARISPTEWQVMKDPLTGKRYYNRRFTLGNSIWISFAAFVQQYLSFILQGVDFAPRAPGTRLLIAVWWFVTLILIAFYTANLAAFLTISLRVPPINGWSDLLKSDMEYGSLKSGSTRDFFFNTKLEPFAQLGAWMKRNTHALASNLEEGVERVRSSKGKYAFVLESVMNEYVNNREPCDTMMVGSAFGNYGYGIALPRRSPMREALSDAVLRLRESQVLTNLRKKWWIERGQCSAAADADRSAANALALINVAGVFHILVGGLLLALLVAAVELSWHMRWRHKGRWWRRRRRRRRSESTEATRKSTKSEVGTRLESNEVDPWTMQIQ</sequence>
<dbReference type="Proteomes" id="UP000274429">
    <property type="component" value="Unassembled WGS sequence"/>
</dbReference>
<evidence type="ECO:0000256" key="10">
    <source>
        <dbReference type="ARBA" id="ARBA00023257"/>
    </source>
</evidence>
<feature type="chain" id="PRO_5043133250" evidence="15">
    <location>
        <begin position="22"/>
        <end position="1023"/>
    </location>
</feature>
<evidence type="ECO:0000256" key="4">
    <source>
        <dbReference type="ARBA" id="ARBA00022989"/>
    </source>
</evidence>
<evidence type="ECO:0000313" key="20">
    <source>
        <dbReference type="WBParaSite" id="TTAC_0000901201-mRNA-1"/>
    </source>
</evidence>
<dbReference type="FunFam" id="1.10.287.70:FF:000143">
    <property type="entry name" value="Probable glutamate receptor"/>
    <property type="match status" value="1"/>
</dbReference>
<keyword evidence="3 14" id="KW-0812">Transmembrane</keyword>
<evidence type="ECO:0000256" key="15">
    <source>
        <dbReference type="SAM" id="SignalP"/>
    </source>
</evidence>
<accession>A0A0R3X688</accession>
<evidence type="ECO:0000256" key="14">
    <source>
        <dbReference type="SAM" id="Phobius"/>
    </source>
</evidence>
<keyword evidence="2" id="KW-0813">Transport</keyword>
<dbReference type="SUPFAM" id="SSF53850">
    <property type="entry name" value="Periplasmic binding protein-like II"/>
    <property type="match status" value="1"/>
</dbReference>
<dbReference type="InterPro" id="IPR001320">
    <property type="entry name" value="Iontro_rcpt_C"/>
</dbReference>
<feature type="domain" description="Ionotropic glutamate receptor L-glutamate and glycine-binding" evidence="17">
    <location>
        <begin position="529"/>
        <end position="623"/>
    </location>
</feature>
<dbReference type="OrthoDB" id="5984008at2759"/>
<evidence type="ECO:0000256" key="11">
    <source>
        <dbReference type="ARBA" id="ARBA00023286"/>
    </source>
</evidence>
<feature type="transmembrane region" description="Helical" evidence="14">
    <location>
        <begin position="722"/>
        <end position="740"/>
    </location>
</feature>
<evidence type="ECO:0000256" key="7">
    <source>
        <dbReference type="ARBA" id="ARBA00023136"/>
    </source>
</evidence>
<keyword evidence="7 14" id="KW-0472">Membrane</keyword>
<keyword evidence="19" id="KW-1185">Reference proteome</keyword>
<organism evidence="20">
    <name type="scientific">Hydatigena taeniaeformis</name>
    <name type="common">Feline tapeworm</name>
    <name type="synonym">Taenia taeniaeformis</name>
    <dbReference type="NCBI Taxonomy" id="6205"/>
    <lineage>
        <taxon>Eukaryota</taxon>
        <taxon>Metazoa</taxon>
        <taxon>Spiralia</taxon>
        <taxon>Lophotrochozoa</taxon>
        <taxon>Platyhelminthes</taxon>
        <taxon>Cestoda</taxon>
        <taxon>Eucestoda</taxon>
        <taxon>Cyclophyllidea</taxon>
        <taxon>Taeniidae</taxon>
        <taxon>Hydatigera</taxon>
    </lineage>
</organism>
<dbReference type="AlphaFoldDB" id="A0A0R3X688"/>
<dbReference type="InterPro" id="IPR019594">
    <property type="entry name" value="Glu/Gly-bd"/>
</dbReference>
<feature type="domain" description="Ionotropic glutamate receptor C-terminal" evidence="16">
    <location>
        <begin position="519"/>
        <end position="925"/>
    </location>
</feature>
<dbReference type="Gene3D" id="3.40.50.2300">
    <property type="match status" value="2"/>
</dbReference>
<evidence type="ECO:0000259" key="17">
    <source>
        <dbReference type="SMART" id="SM00918"/>
    </source>
</evidence>
<dbReference type="Pfam" id="PF01094">
    <property type="entry name" value="ANF_receptor"/>
    <property type="match status" value="1"/>
</dbReference>
<dbReference type="InterPro" id="IPR001828">
    <property type="entry name" value="ANF_lig-bd_rcpt"/>
</dbReference>
<evidence type="ECO:0000259" key="16">
    <source>
        <dbReference type="SMART" id="SM00079"/>
    </source>
</evidence>
<evidence type="ECO:0000256" key="3">
    <source>
        <dbReference type="ARBA" id="ARBA00022692"/>
    </source>
</evidence>
<evidence type="ECO:0000256" key="2">
    <source>
        <dbReference type="ARBA" id="ARBA00022448"/>
    </source>
</evidence>
<comment type="subcellular location">
    <subcellularLocation>
        <location evidence="1">Membrane</location>
        <topology evidence="1">Multi-pass membrane protein</topology>
    </subcellularLocation>
    <subcellularLocation>
        <location evidence="13">Postsynaptic cell membrane</location>
    </subcellularLocation>
</comment>
<dbReference type="Pfam" id="PF10613">
    <property type="entry name" value="Lig_chan-Glu_bd"/>
    <property type="match status" value="2"/>
</dbReference>
<dbReference type="GO" id="GO:0045211">
    <property type="term" value="C:postsynaptic membrane"/>
    <property type="evidence" value="ECO:0007669"/>
    <property type="project" value="UniProtKB-SubCell"/>
</dbReference>
<dbReference type="EMBL" id="UYWX01020650">
    <property type="protein sequence ID" value="VDM33695.1"/>
    <property type="molecule type" value="Genomic_DNA"/>
</dbReference>
<dbReference type="STRING" id="6205.A0A0R3X688"/>
<name>A0A0R3X688_HYDTA</name>
<evidence type="ECO:0000256" key="1">
    <source>
        <dbReference type="ARBA" id="ARBA00004141"/>
    </source>
</evidence>
<dbReference type="WBParaSite" id="TTAC_0000901201-mRNA-1">
    <property type="protein sequence ID" value="TTAC_0000901201-mRNA-1"/>
    <property type="gene ID" value="TTAC_0000901201"/>
</dbReference>
<gene>
    <name evidence="18" type="ORF">TTAC_LOCUS8997</name>
</gene>
<keyword evidence="4 14" id="KW-1133">Transmembrane helix</keyword>
<feature type="transmembrane region" description="Helical" evidence="14">
    <location>
        <begin position="760"/>
        <end position="784"/>
    </location>
</feature>